<dbReference type="InterPro" id="IPR036397">
    <property type="entry name" value="RNaseH_sf"/>
</dbReference>
<evidence type="ECO:0000259" key="11">
    <source>
        <dbReference type="PROSITE" id="PS51193"/>
    </source>
</evidence>
<keyword evidence="5" id="KW-0238">DNA-binding</keyword>
<dbReference type="Pfam" id="PF13307">
    <property type="entry name" value="Helicase_C_2"/>
    <property type="match status" value="1"/>
</dbReference>
<evidence type="ECO:0000256" key="8">
    <source>
        <dbReference type="ARBA" id="ARBA00034808"/>
    </source>
</evidence>
<evidence type="ECO:0000256" key="4">
    <source>
        <dbReference type="ARBA" id="ARBA00022840"/>
    </source>
</evidence>
<dbReference type="EMBL" id="JBHYPX010000081">
    <property type="protein sequence ID" value="MFE1356243.1"/>
    <property type="molecule type" value="Genomic_DNA"/>
</dbReference>
<dbReference type="SMART" id="SM00491">
    <property type="entry name" value="HELICc2"/>
    <property type="match status" value="1"/>
</dbReference>
<dbReference type="Gene3D" id="3.40.50.300">
    <property type="entry name" value="P-loop containing nucleotide triphosphate hydrolases"/>
    <property type="match status" value="4"/>
</dbReference>
<keyword evidence="2" id="KW-0547">Nucleotide-binding</keyword>
<dbReference type="InterPro" id="IPR014001">
    <property type="entry name" value="Helicase_ATP-bd"/>
</dbReference>
<dbReference type="SMART" id="SM00488">
    <property type="entry name" value="DEXDc2"/>
    <property type="match status" value="1"/>
</dbReference>
<gene>
    <name evidence="13" type="ORF">ACFW6T_30125</name>
</gene>
<dbReference type="PANTHER" id="PTHR13710:SF105">
    <property type="entry name" value="ATP-DEPENDENT DNA HELICASE Q1"/>
    <property type="match status" value="1"/>
</dbReference>
<dbReference type="PANTHER" id="PTHR13710">
    <property type="entry name" value="DNA HELICASE RECQ FAMILY MEMBER"/>
    <property type="match status" value="1"/>
</dbReference>
<evidence type="ECO:0000259" key="10">
    <source>
        <dbReference type="PROSITE" id="PS51192"/>
    </source>
</evidence>
<keyword evidence="6" id="KW-0413">Isomerase</keyword>
<reference evidence="13 14" key="1">
    <citation type="submission" date="2024-09" db="EMBL/GenBank/DDBJ databases">
        <title>The Natural Products Discovery Center: Release of the First 8490 Sequenced Strains for Exploring Actinobacteria Biosynthetic Diversity.</title>
        <authorList>
            <person name="Kalkreuter E."/>
            <person name="Kautsar S.A."/>
            <person name="Yang D."/>
            <person name="Bader C.D."/>
            <person name="Teijaro C.N."/>
            <person name="Fluegel L."/>
            <person name="Davis C.M."/>
            <person name="Simpson J.R."/>
            <person name="Lauterbach L."/>
            <person name="Steele A.D."/>
            <person name="Gui C."/>
            <person name="Meng S."/>
            <person name="Li G."/>
            <person name="Viehrig K."/>
            <person name="Ye F."/>
            <person name="Su P."/>
            <person name="Kiefer A.F."/>
            <person name="Nichols A."/>
            <person name="Cepeda A.J."/>
            <person name="Yan W."/>
            <person name="Fan B."/>
            <person name="Jiang Y."/>
            <person name="Adhikari A."/>
            <person name="Zheng C.-J."/>
            <person name="Schuster L."/>
            <person name="Cowan T.M."/>
            <person name="Smanski M.J."/>
            <person name="Chevrette M.G."/>
            <person name="De Carvalho L.P.S."/>
            <person name="Shen B."/>
        </authorList>
    </citation>
    <scope>NUCLEOTIDE SEQUENCE [LARGE SCALE GENOMIC DNA]</scope>
    <source>
        <strain evidence="13 14">NPDC058753</strain>
    </source>
</reference>
<keyword evidence="13" id="KW-0347">Helicase</keyword>
<dbReference type="SMART" id="SM00487">
    <property type="entry name" value="DEXDc"/>
    <property type="match status" value="2"/>
</dbReference>
<keyword evidence="4" id="KW-0067">ATP-binding</keyword>
<dbReference type="PROSITE" id="PS51194">
    <property type="entry name" value="HELICASE_CTER"/>
    <property type="match status" value="1"/>
</dbReference>
<dbReference type="InterPro" id="IPR006554">
    <property type="entry name" value="Helicase-like_DEXD_c2"/>
</dbReference>
<dbReference type="InterPro" id="IPR012337">
    <property type="entry name" value="RNaseH-like_sf"/>
</dbReference>
<feature type="domain" description="Helicase ATP-binding" evidence="11">
    <location>
        <begin position="266"/>
        <end position="567"/>
    </location>
</feature>
<evidence type="ECO:0000256" key="6">
    <source>
        <dbReference type="ARBA" id="ARBA00023235"/>
    </source>
</evidence>
<dbReference type="Gene3D" id="1.10.10.10">
    <property type="entry name" value="Winged helix-like DNA-binding domain superfamily/Winged helix DNA-binding domain"/>
    <property type="match status" value="1"/>
</dbReference>
<proteinExistence type="inferred from homology"/>
<evidence type="ECO:0000313" key="14">
    <source>
        <dbReference type="Proteomes" id="UP001599542"/>
    </source>
</evidence>
<dbReference type="InterPro" id="IPR006555">
    <property type="entry name" value="ATP-dep_Helicase_C"/>
</dbReference>
<organism evidence="13 14">
    <name type="scientific">Kitasatospora phosalacinea</name>
    <dbReference type="NCBI Taxonomy" id="2065"/>
    <lineage>
        <taxon>Bacteria</taxon>
        <taxon>Bacillati</taxon>
        <taxon>Actinomycetota</taxon>
        <taxon>Actinomycetes</taxon>
        <taxon>Kitasatosporales</taxon>
        <taxon>Streptomycetaceae</taxon>
        <taxon>Kitasatospora</taxon>
    </lineage>
</organism>
<comment type="similarity">
    <text evidence="1">Belongs to the helicase family. RecQ subfamily.</text>
</comment>
<name>A0ABW6GTZ0_9ACTN</name>
<dbReference type="SMART" id="SM00490">
    <property type="entry name" value="HELICc"/>
    <property type="match status" value="1"/>
</dbReference>
<dbReference type="InterPro" id="IPR001650">
    <property type="entry name" value="Helicase_C-like"/>
</dbReference>
<evidence type="ECO:0000259" key="12">
    <source>
        <dbReference type="PROSITE" id="PS51194"/>
    </source>
</evidence>
<evidence type="ECO:0000256" key="7">
    <source>
        <dbReference type="ARBA" id="ARBA00034617"/>
    </source>
</evidence>
<feature type="domain" description="Helicase C-terminal" evidence="12">
    <location>
        <begin position="1338"/>
        <end position="1518"/>
    </location>
</feature>
<comment type="catalytic activity">
    <reaction evidence="7">
        <text>Couples ATP hydrolysis with the unwinding of duplex DNA by translocating in the 3'-5' direction.</text>
        <dbReference type="EC" id="5.6.2.4"/>
    </reaction>
</comment>
<dbReference type="EC" id="5.6.2.4" evidence="8"/>
<keyword evidence="3" id="KW-0378">Hydrolase</keyword>
<dbReference type="Pfam" id="PF00270">
    <property type="entry name" value="DEAD"/>
    <property type="match status" value="1"/>
</dbReference>
<evidence type="ECO:0000313" key="13">
    <source>
        <dbReference type="EMBL" id="MFE1356243.1"/>
    </source>
</evidence>
<evidence type="ECO:0000256" key="5">
    <source>
        <dbReference type="ARBA" id="ARBA00023125"/>
    </source>
</evidence>
<feature type="region of interest" description="Disordered" evidence="9">
    <location>
        <begin position="232"/>
        <end position="253"/>
    </location>
</feature>
<dbReference type="CDD" id="cd17920">
    <property type="entry name" value="DEXHc_RecQ"/>
    <property type="match status" value="1"/>
</dbReference>
<dbReference type="InterPro" id="IPR014013">
    <property type="entry name" value="Helic_SF1/SF2_ATP-bd_DinG/Rad3"/>
</dbReference>
<dbReference type="Gene3D" id="3.30.420.10">
    <property type="entry name" value="Ribonuclease H-like superfamily/Ribonuclease H"/>
    <property type="match status" value="1"/>
</dbReference>
<dbReference type="Pfam" id="PF00271">
    <property type="entry name" value="Helicase_C"/>
    <property type="match status" value="1"/>
</dbReference>
<sequence length="1864" mass="201887">MAIDLESVVTAVSVEPYLRRHVYQAAAVRFGTDPHWTGAGRTWQRYLRIDGDPEEIHDPSVRERVLADGVAPALAWQELRAFLTGADIVVAYNGTGLDFPLVRDSARRADCEDPLAGIETADALYVAHAIWPTAPSHRLHALAAGTGTDTSDLRPHMAAHDAELLVRLISRASTEVRAWSEELQNLVRACCHDSPSWRMLFELTGTRPLPDDAAWDQTRVTRLISAELAHHVPRRDAREQQRGRGSLRLPESLLGPDGRVDPARLAAAVHGTGTEPRPAQRLMATALQDWARSGLSGLLEAPTGTGKSYAVLAGALDWLAERPGRTAVVATFTKQLQSQLAQDLKDLETALPGLLQLSDLVKGRSNRLSLAALTAALAQAAQGRSESRGRPRPVDRPRFRELAVHLLLRLCASTEPPLSWTARSVDPVDLPPFFSEYTDRSLGPWLESLSQRDGDYGPNERNLIAAHTDTVREAMVGHRLLLANHALALSHLDDLQALGRDTLLIVDEAHELENAATSALTTAVEYQALEELFSDCAVWLAEARAGAVRDRASRAVDTLEALLEGERLPRLAAHAFDARSRGVGVLVGNRSAVLASPYAGASGSSDARALQRLLTEFARAVGSVSGALVSHTLEHAAALDGLQKERVFALARRAEDVSAALLRLTGDLDALLCHAVTLDETAGGPPSRVVFLEELAEPRPGLRSYRFRIAASPIDLPRDPEWLRFLRLLPRAHYVSATLRVSGSWDFIRTRLGLSPALPAIALDSPFDLARQVELVCFSDFPSWAEQEEGAMRTVAHQLAGYARESVRPRGDGSGHDGGAMVLTTARKTAAGISEFLEQELRSRGLTAPTHSALVLGNGRALAEFTDREEGGGFLVGTKGLWQGVDVKDERRLRLVWINKLPFAPFAAPVIEARRAAVRQRAAEAGDPDPDGVATATYYLPLAALQLRQAVGRLVRSERHRGVVVISDRKLGGSTALRRVYRKAFLGSLDEGLLRPDPLTGEPGGGNVVTMAEGWCRIWQALAAAGVVTPERAAELSAPEALDDHTLLPFTRRIRALSLTPGEVVRLQEEGRLVRTVLDRAAEVGGLLRFDDVPTALKPAQERVIAAATEGRNVLGLLPTGFGKSYTFQLPALVLPGVTIVVSPLVALIHDQALELNRSIGGAVRALISPLPESSSRAGKTEVADQLLGRADHGIKLVYVSPERLSQRRFRELVRDAVAAGRVSRIAVDEAHTVAQWEDFRTSMRRLGRFLSELRRDHGLPVTAVTATANRSVHATLREVLFGCPAEPPAAGSTEEQAENLRPADRGGLVTVRESPIRPELAVFRRTFRRGGATEAAGLAERVVDAADGHAILYCLTVKEVNALHAHLREYVGDSGRRVLRFHGRLAEAEKAAVMTEFREAPRQGEEGFAPIVIVATSAFGLGVNRPDIRTVFCVSPPTDLAALYQQIGRAGRDAANGGPEGQDGPANTALALATGRGLRTVRFMTAQDLPPSLLCRMGRTVLRQQGSLDPVALAEGLMAEDLTAGILSEDEVRKGHVTDRYVGGVMRAFSALADLGTVVDLGDFPPVCTIKAGEGILTGRPAGDDDLERSIVENVLSLPGLSSQRIDSLHAHLLQHVGGYREIADGPAASWEVLADLHDRGLLDVSAAPSRRLVTGIRTVDDRLPGGYLPLVSRRTRRAGEELELLKAFFDEPEVCAQRKFADYFGSVDLPPGCCRTAQCRCSACWAVSNWPKGERRPAVAQAFESPDPRTGGGTDAAVRAQRIDRRAYRLARRMHQGVHPVALWRALRGEEASYDPVNRRSVPLPRALRDSPHFGGHAGLTYAELEQSLQRLVAAGALVATVNNRWRATRIPVTALAPDRNS</sequence>
<dbReference type="Proteomes" id="UP001599542">
    <property type="component" value="Unassembled WGS sequence"/>
</dbReference>
<dbReference type="PROSITE" id="PS51193">
    <property type="entry name" value="HELICASE_ATP_BIND_2"/>
    <property type="match status" value="1"/>
</dbReference>
<feature type="compositionally biased region" description="Basic and acidic residues" evidence="9">
    <location>
        <begin position="232"/>
        <end position="242"/>
    </location>
</feature>
<dbReference type="SUPFAM" id="SSF52540">
    <property type="entry name" value="P-loop containing nucleoside triphosphate hydrolases"/>
    <property type="match status" value="2"/>
</dbReference>
<evidence type="ECO:0000256" key="2">
    <source>
        <dbReference type="ARBA" id="ARBA00022741"/>
    </source>
</evidence>
<accession>A0ABW6GTZ0</accession>
<feature type="domain" description="Helicase ATP-binding" evidence="10">
    <location>
        <begin position="1105"/>
        <end position="1287"/>
    </location>
</feature>
<dbReference type="GO" id="GO:0004386">
    <property type="term" value="F:helicase activity"/>
    <property type="evidence" value="ECO:0007669"/>
    <property type="project" value="UniProtKB-KW"/>
</dbReference>
<dbReference type="InterPro" id="IPR011545">
    <property type="entry name" value="DEAD/DEAH_box_helicase_dom"/>
</dbReference>
<protein>
    <recommendedName>
        <fullName evidence="8">DNA 3'-5' helicase</fullName>
        <ecNumber evidence="8">5.6.2.4</ecNumber>
    </recommendedName>
</protein>
<comment type="caution">
    <text evidence="13">The sequence shown here is derived from an EMBL/GenBank/DDBJ whole genome shotgun (WGS) entry which is preliminary data.</text>
</comment>
<evidence type="ECO:0000256" key="1">
    <source>
        <dbReference type="ARBA" id="ARBA00005446"/>
    </source>
</evidence>
<evidence type="ECO:0000256" key="3">
    <source>
        <dbReference type="ARBA" id="ARBA00022801"/>
    </source>
</evidence>
<keyword evidence="14" id="KW-1185">Reference proteome</keyword>
<dbReference type="RefSeq" id="WP_380328050.1">
    <property type="nucleotide sequence ID" value="NZ_JBHYPW010000044.1"/>
</dbReference>
<dbReference type="PROSITE" id="PS51192">
    <property type="entry name" value="HELICASE_ATP_BIND_1"/>
    <property type="match status" value="1"/>
</dbReference>
<dbReference type="SUPFAM" id="SSF53098">
    <property type="entry name" value="Ribonuclease H-like"/>
    <property type="match status" value="1"/>
</dbReference>
<dbReference type="InterPro" id="IPR036388">
    <property type="entry name" value="WH-like_DNA-bd_sf"/>
</dbReference>
<dbReference type="InterPro" id="IPR027417">
    <property type="entry name" value="P-loop_NTPase"/>
</dbReference>
<evidence type="ECO:0000256" key="9">
    <source>
        <dbReference type="SAM" id="MobiDB-lite"/>
    </source>
</evidence>